<dbReference type="Proteomes" id="UP000294299">
    <property type="component" value="Chromosome NFRAN"/>
</dbReference>
<protein>
    <submittedName>
        <fullName evidence="1">Uncharacterized protein</fullName>
    </submittedName>
</protein>
<gene>
    <name evidence="1" type="ORF">NFRAN_0193</name>
</gene>
<dbReference type="OrthoDB" id="12047at2157"/>
<dbReference type="Gene3D" id="2.60.120.560">
    <property type="entry name" value="Exo-inulinase, domain 1"/>
    <property type="match status" value="1"/>
</dbReference>
<evidence type="ECO:0000313" key="1">
    <source>
        <dbReference type="EMBL" id="VFJ12514.1"/>
    </source>
</evidence>
<organism evidence="1 2">
    <name type="scientific">Candidatus Nitrosocosmicus franklandianus</name>
    <dbReference type="NCBI Taxonomy" id="1798806"/>
    <lineage>
        <taxon>Archaea</taxon>
        <taxon>Nitrososphaerota</taxon>
        <taxon>Nitrososphaeria</taxon>
        <taxon>Nitrososphaerales</taxon>
        <taxon>Nitrososphaeraceae</taxon>
        <taxon>Candidatus Nitrosocosmicus</taxon>
    </lineage>
</organism>
<dbReference type="GeneID" id="39419771"/>
<dbReference type="AlphaFoldDB" id="A0A484I898"/>
<reference evidence="1 2" key="1">
    <citation type="submission" date="2019-02" db="EMBL/GenBank/DDBJ databases">
        <authorList>
            <person name="Lehtovirta-Morley E L."/>
        </authorList>
    </citation>
    <scope>NUCLEOTIDE SEQUENCE [LARGE SCALE GENOMIC DNA]</scope>
    <source>
        <strain evidence="1">NFRAN1</strain>
    </source>
</reference>
<dbReference type="RefSeq" id="WP_134482634.1">
    <property type="nucleotide sequence ID" value="NZ_LR216287.1"/>
</dbReference>
<dbReference type="EMBL" id="LR216287">
    <property type="protein sequence ID" value="VFJ12514.1"/>
    <property type="molecule type" value="Genomic_DNA"/>
</dbReference>
<evidence type="ECO:0000313" key="2">
    <source>
        <dbReference type="Proteomes" id="UP000294299"/>
    </source>
</evidence>
<accession>A0A484I898</accession>
<name>A0A484I898_9ARCH</name>
<keyword evidence="2" id="KW-1185">Reference proteome</keyword>
<sequence length="398" mass="43460">MSLHNENMIKEFSLLLILGILIVTSSTSMSNPIDAQLNSSDTNIGNNGVMSIGSSSGFSNTNTTGMGIDDIDSWDVVSGNWINRAFTIQGGLPENSGLNRIILYPESGDNFVKISTSFKVNNLNSSTYNYASIVYSYLNPDNFKLVGINIHDNAVYAIGFTMRNGIESAEPFWPGVPTNLTWSPGTTYNLTMVKQGSSLDLLVNDTKYLTQNNSDNQTNFGDVGVSYGRINNITFFDFETEITDQSVNSNNSQRNTNPGPFTTSDSQAILLEGNSLPENEYLHLYDTTPYRIESGHVAAKLPCGEDNMPEAILLAGQAPTLAPIDLEFVNELSIPDEMCLYHADINSSNIDPITDIAIANNSTDEIDFPETSGIVISISEISMIEPIWMDASQTTLDN</sequence>
<proteinExistence type="predicted"/>
<dbReference type="KEGG" id="nfn:NFRAN_0193"/>